<dbReference type="RefSeq" id="WP_159241831.1">
    <property type="nucleotide sequence ID" value="NZ_CP053042.1"/>
</dbReference>
<keyword evidence="5" id="KW-0812">Transmembrane</keyword>
<sequence length="738" mass="83589">MIIHNENSILSTPLVSKEVDKVTKDTVQQAQKINAASEHLVASQLKDKENNFLAPFLRAPIEQKRNNQRINVQDDAQYKINVFLTQKENERLNSNGNDRLNEAELNKTESENKKLDILTNKKHLYDQKLENNINISENKSLSSIPLEITQSENKKKNKDYDFLFLQLSYQNIINKNVLDRIKDPNKFDYYLNKLNVLSKGVDGLRNQMKSILDEIKNNKGAIIDYWMEVYNQIKENKLKTESEVESFLNNKEVPASLIKKMLSGKIKSKEEMGKLLEKTFPFLSFPNDISKISLDNIDLLYEKLSSFFNNAFQYMPNVPMDDDKINKITSHKEELKALINKKENESIKGKLEKAKETYRTLFSSQSALEIEIMSDSLSGIALLTFLLAKTRELTLQVMLQRTQSEQKLFEEMQEVTEKSLKNKIEEQKAQIKKQEEIQYWAGIGLKILGGLLALVAGIASIFTAGASMALMAVAVTLFVADVALTVADEVYQAIHGKSFMDEIMQPISNAIMDAIDKIVDFLVDVINSTLEGLKVFGIDKKVIEDMKNSIQEKLKMALKIAITIILFVAAVALSFVIGPAVKGLTNVAKKIFNQQVRETLKRVLHDALEVMLGKMIKEIIVQAFEEAIEKINKQLAKDISQKAITMLNRTVVISQLANSTATNAVNIYSSVISAKILQSMADSKKLETILNLIQKLMDKIMESYHENIDTLTEILKNMSEKTSVSNKLRSDVIKSISI</sequence>
<gene>
    <name evidence="7" type="primary">sctE</name>
    <name evidence="7" type="ORF">I4901_14800</name>
</gene>
<evidence type="ECO:0000313" key="7">
    <source>
        <dbReference type="EMBL" id="MBG2915633.1"/>
    </source>
</evidence>
<dbReference type="InterPro" id="IPR006972">
    <property type="entry name" value="BipB-like_C"/>
</dbReference>
<dbReference type="GO" id="GO:0033644">
    <property type="term" value="C:host cell membrane"/>
    <property type="evidence" value="ECO:0007669"/>
    <property type="project" value="UniProtKB-SubCell"/>
</dbReference>
<proteinExistence type="inferred from homology"/>
<keyword evidence="2" id="KW-1043">Host membrane</keyword>
<feature type="transmembrane region" description="Helical" evidence="5">
    <location>
        <begin position="468"/>
        <end position="487"/>
    </location>
</feature>
<protein>
    <submittedName>
        <fullName evidence="7">Type III secretion system translocon subunit SctE</fullName>
    </submittedName>
</protein>
<keyword evidence="3" id="KW-0843">Virulence</keyword>
<evidence type="ECO:0000256" key="3">
    <source>
        <dbReference type="ARBA" id="ARBA00023026"/>
    </source>
</evidence>
<accession>A0A8I1BPD1</accession>
<feature type="domain" description="Translocator protein BipB-like C-terminal" evidence="6">
    <location>
        <begin position="386"/>
        <end position="723"/>
    </location>
</feature>
<feature type="transmembrane region" description="Helical" evidence="5">
    <location>
        <begin position="556"/>
        <end position="577"/>
    </location>
</feature>
<reference evidence="7" key="1">
    <citation type="submission" date="2020-11" db="EMBL/GenBank/DDBJ databases">
        <title>Enhanced detection system for hospital associated transmission using whole genome sequencing surveillance.</title>
        <authorList>
            <person name="Harrison L.H."/>
            <person name="Van Tyne D."/>
            <person name="Marsh J.W."/>
            <person name="Griffith M.P."/>
            <person name="Snyder D.J."/>
            <person name="Cooper V.S."/>
            <person name="Mustapha M."/>
        </authorList>
    </citation>
    <scope>NUCLEOTIDE SEQUENCE</scope>
    <source>
        <strain evidence="7">PR00070</strain>
    </source>
</reference>
<feature type="transmembrane region" description="Helical" evidence="5">
    <location>
        <begin position="439"/>
        <end position="462"/>
    </location>
</feature>
<comment type="similarity">
    <text evidence="4">Belongs to the SctE/SipB/YopB family.</text>
</comment>
<keyword evidence="5" id="KW-0472">Membrane</keyword>
<comment type="subcellular location">
    <subcellularLocation>
        <location evidence="1">Host membrane</location>
        <topology evidence="1">Multi-pass membrane protein</topology>
    </subcellularLocation>
</comment>
<evidence type="ECO:0000256" key="2">
    <source>
        <dbReference type="ARBA" id="ARBA00022870"/>
    </source>
</evidence>
<dbReference type="Proteomes" id="UP000612266">
    <property type="component" value="Unassembled WGS sequence"/>
</dbReference>
<dbReference type="Pfam" id="PF04888">
    <property type="entry name" value="SseC"/>
    <property type="match status" value="1"/>
</dbReference>
<keyword evidence="5" id="KW-1133">Transmembrane helix</keyword>
<evidence type="ECO:0000313" key="8">
    <source>
        <dbReference type="Proteomes" id="UP000612266"/>
    </source>
</evidence>
<organism evidence="7 8">
    <name type="scientific">Proteus terrae subsp. cibarius</name>
    <dbReference type="NCBI Taxonomy" id="626774"/>
    <lineage>
        <taxon>Bacteria</taxon>
        <taxon>Pseudomonadati</taxon>
        <taxon>Pseudomonadota</taxon>
        <taxon>Gammaproteobacteria</taxon>
        <taxon>Enterobacterales</taxon>
        <taxon>Morganellaceae</taxon>
        <taxon>Proteus</taxon>
    </lineage>
</organism>
<evidence type="ECO:0000256" key="5">
    <source>
        <dbReference type="SAM" id="Phobius"/>
    </source>
</evidence>
<dbReference type="AlphaFoldDB" id="A0A8I1BPD1"/>
<evidence type="ECO:0000256" key="1">
    <source>
        <dbReference type="ARBA" id="ARBA00004301"/>
    </source>
</evidence>
<evidence type="ECO:0000256" key="4">
    <source>
        <dbReference type="ARBA" id="ARBA00035640"/>
    </source>
</evidence>
<dbReference type="EMBL" id="JADSJR010000023">
    <property type="protein sequence ID" value="MBG2915633.1"/>
    <property type="molecule type" value="Genomic_DNA"/>
</dbReference>
<name>A0A8I1BPD1_9GAMM</name>
<evidence type="ECO:0000259" key="6">
    <source>
        <dbReference type="Pfam" id="PF04888"/>
    </source>
</evidence>
<comment type="caution">
    <text evidence="7">The sequence shown here is derived from an EMBL/GenBank/DDBJ whole genome shotgun (WGS) entry which is preliminary data.</text>
</comment>